<evidence type="ECO:0000313" key="3">
    <source>
        <dbReference type="EMBL" id="KAB8245270.1"/>
    </source>
</evidence>
<protein>
    <recommendedName>
        <fullName evidence="2">DUF7624 domain-containing protein</fullName>
    </recommendedName>
</protein>
<feature type="compositionally biased region" description="Basic and acidic residues" evidence="1">
    <location>
        <begin position="442"/>
        <end position="454"/>
    </location>
</feature>
<dbReference type="AlphaFoldDB" id="A0A3M7JW79"/>
<feature type="compositionally biased region" description="Polar residues" evidence="1">
    <location>
        <begin position="507"/>
        <end position="519"/>
    </location>
</feature>
<dbReference type="EMBL" id="QQZZ01000104">
    <property type="protein sequence ID" value="RMZ42588.1"/>
    <property type="molecule type" value="Genomic_DNA"/>
</dbReference>
<feature type="region of interest" description="Disordered" evidence="1">
    <location>
        <begin position="70"/>
        <end position="93"/>
    </location>
</feature>
<evidence type="ECO:0000259" key="2">
    <source>
        <dbReference type="Pfam" id="PF24616"/>
    </source>
</evidence>
<evidence type="ECO:0000313" key="5">
    <source>
        <dbReference type="Proteomes" id="UP000275480"/>
    </source>
</evidence>
<dbReference type="Proteomes" id="UP000275480">
    <property type="component" value="Unassembled WGS sequence"/>
</dbReference>
<name>A0A3M7JW79_ASPFL</name>
<dbReference type="VEuPathDB" id="FungiDB:F9C07_2205094"/>
<feature type="region of interest" description="Disordered" evidence="1">
    <location>
        <begin position="498"/>
        <end position="519"/>
    </location>
</feature>
<accession>A0A3M7JW79</accession>
<organism evidence="3">
    <name type="scientific">Aspergillus flavus</name>
    <dbReference type="NCBI Taxonomy" id="5059"/>
    <lineage>
        <taxon>Eukaryota</taxon>
        <taxon>Fungi</taxon>
        <taxon>Dikarya</taxon>
        <taxon>Ascomycota</taxon>
        <taxon>Pezizomycotina</taxon>
        <taxon>Eurotiomycetes</taxon>
        <taxon>Eurotiomycetidae</taxon>
        <taxon>Eurotiales</taxon>
        <taxon>Aspergillaceae</taxon>
        <taxon>Aspergillus</taxon>
        <taxon>Aspergillus subgen. Circumdati</taxon>
    </lineage>
</organism>
<evidence type="ECO:0000313" key="4">
    <source>
        <dbReference type="EMBL" id="RMZ42588.1"/>
    </source>
</evidence>
<dbReference type="VEuPathDB" id="FungiDB:AFLA_010650"/>
<feature type="region of interest" description="Disordered" evidence="1">
    <location>
        <begin position="412"/>
        <end position="459"/>
    </location>
</feature>
<feature type="region of interest" description="Disordered" evidence="1">
    <location>
        <begin position="1"/>
        <end position="42"/>
    </location>
</feature>
<dbReference type="Proteomes" id="UP000325434">
    <property type="component" value="Unassembled WGS sequence"/>
</dbReference>
<dbReference type="InterPro" id="IPR056041">
    <property type="entry name" value="DUF7624"/>
</dbReference>
<feature type="domain" description="DUF7624" evidence="2">
    <location>
        <begin position="514"/>
        <end position="636"/>
    </location>
</feature>
<feature type="compositionally biased region" description="Polar residues" evidence="1">
    <location>
        <begin position="1"/>
        <end position="23"/>
    </location>
</feature>
<reference evidence="3" key="2">
    <citation type="submission" date="2019-04" db="EMBL/GenBank/DDBJ databases">
        <title>Friends and foes A comparative genomics study of 23 Aspergillus species from section Flavi.</title>
        <authorList>
            <consortium name="DOE Joint Genome Institute"/>
            <person name="Kjaerbolling I."/>
            <person name="Vesth T."/>
            <person name="Frisvad J.C."/>
            <person name="Nybo J.L."/>
            <person name="Theobald S."/>
            <person name="Kildgaard S."/>
            <person name="Isbrandt T."/>
            <person name="Kuo A."/>
            <person name="Sato A."/>
            <person name="Lyhne E.K."/>
            <person name="Kogle M.E."/>
            <person name="Wiebenga A."/>
            <person name="Kun R.S."/>
            <person name="Lubbers R.J."/>
            <person name="Makela M.R."/>
            <person name="Barry K."/>
            <person name="Chovatia M."/>
            <person name="Clum A."/>
            <person name="Daum C."/>
            <person name="Haridas S."/>
            <person name="He G."/>
            <person name="LaButti K."/>
            <person name="Lipzen A."/>
            <person name="Mondo S."/>
            <person name="Riley R."/>
            <person name="Salamov A."/>
            <person name="Simmons B.A."/>
            <person name="Magnuson J.K."/>
            <person name="Henrissat B."/>
            <person name="Mortensen U.H."/>
            <person name="Larsen T.O."/>
            <person name="Devries R.P."/>
            <person name="Grigoriev I.V."/>
            <person name="Machida M."/>
            <person name="Baker S.E."/>
            <person name="Andersen M.R."/>
        </authorList>
    </citation>
    <scope>NUCLEOTIDE SEQUENCE [LARGE SCALE GENOMIC DNA]</scope>
    <source>
        <strain evidence="3">CBS 121.62</strain>
    </source>
</reference>
<dbReference type="EMBL" id="ML734615">
    <property type="protein sequence ID" value="KAB8245270.1"/>
    <property type="molecule type" value="Genomic_DNA"/>
</dbReference>
<reference evidence="4 5" key="1">
    <citation type="submission" date="2018-07" db="EMBL/GenBank/DDBJ databases">
        <title>Identification of spontaneous genetic mutation associated with occurrence of a yellow conidial color mutant of Aspergillus flavus.</title>
        <authorList>
            <person name="Chang P.-K."/>
            <person name="Mack B.M."/>
            <person name="Scharfenstein L."/>
            <person name="Gilbert M.K."/>
        </authorList>
    </citation>
    <scope>NUCLEOTIDE SEQUENCE [LARGE SCALE GENOMIC DNA]</scope>
    <source>
        <strain evidence="4 5">CA14</strain>
    </source>
</reference>
<feature type="compositionally biased region" description="Polar residues" evidence="1">
    <location>
        <begin position="422"/>
        <end position="439"/>
    </location>
</feature>
<gene>
    <name evidence="3" type="ORF">BDV35DRAFT_264781</name>
    <name evidence="4" type="ORF">CA14_002441</name>
</gene>
<proteinExistence type="predicted"/>
<feature type="region of interest" description="Disordered" evidence="1">
    <location>
        <begin position="106"/>
        <end position="152"/>
    </location>
</feature>
<sequence>MSTNNYLSKSNNRLTSNPHSLPLSSMPVGTRRTETQNTDDNETGLAVAPTITYSPRPDKIGIRIANSSYGNVEGSSEEDDNDEPPKSVIHAPPGFNDFIIYTQQSSGGITTSRPGAFSNSETERHPAPPTISEGTEKKFSNNPLSPPPLATAIEPTKDWSERATPRAQTMRDFDEIDKKAHSGNLEDIPEGTGPEKASWRMRETGTFNLTIEHFSDGEAELDTLKIALAECWSLCNTLARLSYIHRQRSNLGADMQEEAWKSCWRLCQVLYICENENYAHQINSTLDLCRNFCQTLFESRVHENEPTDSVLRVSFELNNHLYNMHDRDLPDAFRERTLDFYITLCHRLMKQRALVTEMDSLLSACWSLAEMLFSIRQSQKGGGRLSEVLLGSAVQACWELCDIFREGWTQRSLRDSDRGTPRPSQAIFNQAEQQTSQLRHSLRGELSEPHRHPETPTTIFEDATAISPDERPVPNIFVLGQVSPAHNSNMNLSSNSSIISTKTHSSGQTSSTNTVTIPTNDPNLSSLRILVTKAAANSGYQRNGPQSLSSFVKSLPSDAFGSLPWQMSLLESYKKFVGFDPAFQNAGPQAQASAVDVSRAVKELMQRGKLTWLRDLYRLVFGFHVEEASNWEGPVLQT</sequence>
<evidence type="ECO:0000256" key="1">
    <source>
        <dbReference type="SAM" id="MobiDB-lite"/>
    </source>
</evidence>
<feature type="compositionally biased region" description="Polar residues" evidence="1">
    <location>
        <begin position="106"/>
        <end position="120"/>
    </location>
</feature>
<dbReference type="Pfam" id="PF24616">
    <property type="entry name" value="DUF7624"/>
    <property type="match status" value="1"/>
</dbReference>